<organism evidence="2 3">
    <name type="scientific">Gymnopilus junonius</name>
    <name type="common">Spectacular rustgill mushroom</name>
    <name type="synonym">Gymnopilus spectabilis subsp. junonius</name>
    <dbReference type="NCBI Taxonomy" id="109634"/>
    <lineage>
        <taxon>Eukaryota</taxon>
        <taxon>Fungi</taxon>
        <taxon>Dikarya</taxon>
        <taxon>Basidiomycota</taxon>
        <taxon>Agaricomycotina</taxon>
        <taxon>Agaricomycetes</taxon>
        <taxon>Agaricomycetidae</taxon>
        <taxon>Agaricales</taxon>
        <taxon>Agaricineae</taxon>
        <taxon>Hymenogastraceae</taxon>
        <taxon>Gymnopilus</taxon>
    </lineage>
</organism>
<feature type="compositionally biased region" description="Basic and acidic residues" evidence="1">
    <location>
        <begin position="8"/>
        <end position="19"/>
    </location>
</feature>
<keyword evidence="3" id="KW-1185">Reference proteome</keyword>
<name>A0A9P5N8L8_GYMJU</name>
<evidence type="ECO:0000256" key="1">
    <source>
        <dbReference type="SAM" id="MobiDB-lite"/>
    </source>
</evidence>
<gene>
    <name evidence="2" type="ORF">CPB84DRAFT_1757034</name>
</gene>
<dbReference type="AlphaFoldDB" id="A0A9P5N8L8"/>
<reference evidence="2" key="1">
    <citation type="submission" date="2020-11" db="EMBL/GenBank/DDBJ databases">
        <authorList>
            <consortium name="DOE Joint Genome Institute"/>
            <person name="Ahrendt S."/>
            <person name="Riley R."/>
            <person name="Andreopoulos W."/>
            <person name="LaButti K."/>
            <person name="Pangilinan J."/>
            <person name="Ruiz-duenas F.J."/>
            <person name="Barrasa J.M."/>
            <person name="Sanchez-Garcia M."/>
            <person name="Camarero S."/>
            <person name="Miyauchi S."/>
            <person name="Serrano A."/>
            <person name="Linde D."/>
            <person name="Babiker R."/>
            <person name="Drula E."/>
            <person name="Ayuso-Fernandez I."/>
            <person name="Pacheco R."/>
            <person name="Padilla G."/>
            <person name="Ferreira P."/>
            <person name="Barriuso J."/>
            <person name="Kellner H."/>
            <person name="Castanera R."/>
            <person name="Alfaro M."/>
            <person name="Ramirez L."/>
            <person name="Pisabarro A.G."/>
            <person name="Kuo A."/>
            <person name="Tritt A."/>
            <person name="Lipzen A."/>
            <person name="He G."/>
            <person name="Yan M."/>
            <person name="Ng V."/>
            <person name="Cullen D."/>
            <person name="Martin F."/>
            <person name="Rosso M.-N."/>
            <person name="Henrissat B."/>
            <person name="Hibbett D."/>
            <person name="Martinez A.T."/>
            <person name="Grigoriev I.V."/>
        </authorList>
    </citation>
    <scope>NUCLEOTIDE SEQUENCE</scope>
    <source>
        <strain evidence="2">AH 44721</strain>
    </source>
</reference>
<dbReference type="EMBL" id="JADNYJ010000871">
    <property type="protein sequence ID" value="KAF8867927.1"/>
    <property type="molecule type" value="Genomic_DNA"/>
</dbReference>
<feature type="compositionally biased region" description="Acidic residues" evidence="1">
    <location>
        <begin position="86"/>
        <end position="96"/>
    </location>
</feature>
<accession>A0A9P5N8L8</accession>
<evidence type="ECO:0000313" key="3">
    <source>
        <dbReference type="Proteomes" id="UP000724874"/>
    </source>
</evidence>
<comment type="caution">
    <text evidence="2">The sequence shown here is derived from an EMBL/GenBank/DDBJ whole genome shotgun (WGS) entry which is preliminary data.</text>
</comment>
<sequence length="151" mass="17463">MQEQLQEMEQHLAAKEPPRHPPPRQPTPHEEDVLDKRLCQIIHDEESTEEDGDEDGKVEEGDKEQEESFLDEDGAPTHWPWQGTAGEEEEEEEEGEQGGQGASVMLLETFLAREYDSEEEDVEEEYAQLSKQFDIESKAIREQWVLQQEAI</sequence>
<feature type="compositionally biased region" description="Basic and acidic residues" evidence="1">
    <location>
        <begin position="27"/>
        <end position="45"/>
    </location>
</feature>
<evidence type="ECO:0000313" key="2">
    <source>
        <dbReference type="EMBL" id="KAF8867927.1"/>
    </source>
</evidence>
<dbReference type="Proteomes" id="UP000724874">
    <property type="component" value="Unassembled WGS sequence"/>
</dbReference>
<protein>
    <submittedName>
        <fullName evidence="2">Uncharacterized protein</fullName>
    </submittedName>
</protein>
<feature type="compositionally biased region" description="Acidic residues" evidence="1">
    <location>
        <begin position="46"/>
        <end position="74"/>
    </location>
</feature>
<proteinExistence type="predicted"/>
<feature type="region of interest" description="Disordered" evidence="1">
    <location>
        <begin position="1"/>
        <end position="103"/>
    </location>
</feature>